<dbReference type="Proteomes" id="UP000772434">
    <property type="component" value="Unassembled WGS sequence"/>
</dbReference>
<evidence type="ECO:0000313" key="4">
    <source>
        <dbReference type="Proteomes" id="UP000772434"/>
    </source>
</evidence>
<sequence>MKARTQHFTQQIVPSISIEDLYPDKFDVDESEDEYEYEPVLNLGAESIAPTPPPEPSDDGSHFPATFALPASLSRRKSRSLLRGSQSETQCCGRRITDRLDTISNPCPFCGSHDAVAISATSSSFSAGPSHLRLTTNVSPQDSESSHDSCSSSTERDSYTDSEPDLTQDTAQDHQPRSLASSAFATFRNSSSMDPELARVLGKAPRRFSFLCSPHYITIAVAFHVHNEVPFANHLHLFIFTYVYQQQLLNSIAFNVPASLFIFTIVIVQLPSDVFIQFPRSSSIITSLRYRRPLQRKSISTLLKPIEPQSCSFAGNSNYRL</sequence>
<reference evidence="3" key="1">
    <citation type="submission" date="2020-11" db="EMBL/GenBank/DDBJ databases">
        <authorList>
            <consortium name="DOE Joint Genome Institute"/>
            <person name="Ahrendt S."/>
            <person name="Riley R."/>
            <person name="Andreopoulos W."/>
            <person name="Labutti K."/>
            <person name="Pangilinan J."/>
            <person name="Ruiz-Duenas F.J."/>
            <person name="Barrasa J.M."/>
            <person name="Sanchez-Garcia M."/>
            <person name="Camarero S."/>
            <person name="Miyauchi S."/>
            <person name="Serrano A."/>
            <person name="Linde D."/>
            <person name="Babiker R."/>
            <person name="Drula E."/>
            <person name="Ayuso-Fernandez I."/>
            <person name="Pacheco R."/>
            <person name="Padilla G."/>
            <person name="Ferreira P."/>
            <person name="Barriuso J."/>
            <person name="Kellner H."/>
            <person name="Castanera R."/>
            <person name="Alfaro M."/>
            <person name="Ramirez L."/>
            <person name="Pisabarro A.G."/>
            <person name="Kuo A."/>
            <person name="Tritt A."/>
            <person name="Lipzen A."/>
            <person name="He G."/>
            <person name="Yan M."/>
            <person name="Ng V."/>
            <person name="Cullen D."/>
            <person name="Martin F."/>
            <person name="Rosso M.-N."/>
            <person name="Henrissat B."/>
            <person name="Hibbett D."/>
            <person name="Martinez A.T."/>
            <person name="Grigoriev I.V."/>
        </authorList>
    </citation>
    <scope>NUCLEOTIDE SEQUENCE</scope>
    <source>
        <strain evidence="3">AH 40177</strain>
    </source>
</reference>
<keyword evidence="2" id="KW-0812">Transmembrane</keyword>
<keyword evidence="4" id="KW-1185">Reference proteome</keyword>
<organism evidence="3 4">
    <name type="scientific">Rhodocollybia butyracea</name>
    <dbReference type="NCBI Taxonomy" id="206335"/>
    <lineage>
        <taxon>Eukaryota</taxon>
        <taxon>Fungi</taxon>
        <taxon>Dikarya</taxon>
        <taxon>Basidiomycota</taxon>
        <taxon>Agaricomycotina</taxon>
        <taxon>Agaricomycetes</taxon>
        <taxon>Agaricomycetidae</taxon>
        <taxon>Agaricales</taxon>
        <taxon>Marasmiineae</taxon>
        <taxon>Omphalotaceae</taxon>
        <taxon>Rhodocollybia</taxon>
    </lineage>
</organism>
<feature type="compositionally biased region" description="Low complexity" evidence="1">
    <location>
        <begin position="139"/>
        <end position="153"/>
    </location>
</feature>
<evidence type="ECO:0000313" key="3">
    <source>
        <dbReference type="EMBL" id="KAF9073479.1"/>
    </source>
</evidence>
<name>A0A9P5Q279_9AGAR</name>
<feature type="region of interest" description="Disordered" evidence="1">
    <location>
        <begin position="45"/>
        <end position="66"/>
    </location>
</feature>
<proteinExistence type="predicted"/>
<keyword evidence="2" id="KW-0472">Membrane</keyword>
<protein>
    <submittedName>
        <fullName evidence="3">Uncharacterized protein</fullName>
    </submittedName>
</protein>
<feature type="transmembrane region" description="Helical" evidence="2">
    <location>
        <begin position="247"/>
        <end position="270"/>
    </location>
</feature>
<feature type="region of interest" description="Disordered" evidence="1">
    <location>
        <begin position="125"/>
        <end position="177"/>
    </location>
</feature>
<gene>
    <name evidence="3" type="ORF">BDP27DRAFT_1444836</name>
</gene>
<dbReference type="AlphaFoldDB" id="A0A9P5Q279"/>
<accession>A0A9P5Q279</accession>
<dbReference type="OrthoDB" id="3009564at2759"/>
<keyword evidence="2" id="KW-1133">Transmembrane helix</keyword>
<comment type="caution">
    <text evidence="3">The sequence shown here is derived from an EMBL/GenBank/DDBJ whole genome shotgun (WGS) entry which is preliminary data.</text>
</comment>
<evidence type="ECO:0000256" key="2">
    <source>
        <dbReference type="SAM" id="Phobius"/>
    </source>
</evidence>
<evidence type="ECO:0000256" key="1">
    <source>
        <dbReference type="SAM" id="MobiDB-lite"/>
    </source>
</evidence>
<dbReference type="EMBL" id="JADNRY010000017">
    <property type="protein sequence ID" value="KAF9073479.1"/>
    <property type="molecule type" value="Genomic_DNA"/>
</dbReference>